<evidence type="ECO:0000313" key="5">
    <source>
        <dbReference type="Proteomes" id="UP001234989"/>
    </source>
</evidence>
<feature type="region of interest" description="Disordered" evidence="2">
    <location>
        <begin position="41"/>
        <end position="73"/>
    </location>
</feature>
<dbReference type="AlphaFoldDB" id="A0AAF0QKH2"/>
<dbReference type="SUPFAM" id="SSF57756">
    <property type="entry name" value="Retrovirus zinc finger-like domains"/>
    <property type="match status" value="1"/>
</dbReference>
<dbReference type="Gene3D" id="4.10.60.10">
    <property type="entry name" value="Zinc finger, CCHC-type"/>
    <property type="match status" value="1"/>
</dbReference>
<evidence type="ECO:0000256" key="2">
    <source>
        <dbReference type="SAM" id="MobiDB-lite"/>
    </source>
</evidence>
<dbReference type="InterPro" id="IPR036875">
    <property type="entry name" value="Znf_CCHC_sf"/>
</dbReference>
<dbReference type="Pfam" id="PF00098">
    <property type="entry name" value="zf-CCHC"/>
    <property type="match status" value="1"/>
</dbReference>
<protein>
    <recommendedName>
        <fullName evidence="3">CCHC-type domain-containing protein</fullName>
    </recommendedName>
</protein>
<organism evidence="4 5">
    <name type="scientific">Solanum verrucosum</name>
    <dbReference type="NCBI Taxonomy" id="315347"/>
    <lineage>
        <taxon>Eukaryota</taxon>
        <taxon>Viridiplantae</taxon>
        <taxon>Streptophyta</taxon>
        <taxon>Embryophyta</taxon>
        <taxon>Tracheophyta</taxon>
        <taxon>Spermatophyta</taxon>
        <taxon>Magnoliopsida</taxon>
        <taxon>eudicotyledons</taxon>
        <taxon>Gunneridae</taxon>
        <taxon>Pentapetalae</taxon>
        <taxon>asterids</taxon>
        <taxon>lamiids</taxon>
        <taxon>Solanales</taxon>
        <taxon>Solanaceae</taxon>
        <taxon>Solanoideae</taxon>
        <taxon>Solaneae</taxon>
        <taxon>Solanum</taxon>
    </lineage>
</organism>
<dbReference type="InterPro" id="IPR001878">
    <property type="entry name" value="Znf_CCHC"/>
</dbReference>
<keyword evidence="1" id="KW-0479">Metal-binding</keyword>
<dbReference type="Proteomes" id="UP001234989">
    <property type="component" value="Chromosome 4"/>
</dbReference>
<dbReference type="GO" id="GO:0008270">
    <property type="term" value="F:zinc ion binding"/>
    <property type="evidence" value="ECO:0007669"/>
    <property type="project" value="UniProtKB-KW"/>
</dbReference>
<feature type="domain" description="CCHC-type" evidence="3">
    <location>
        <begin position="99"/>
        <end position="113"/>
    </location>
</feature>
<evidence type="ECO:0000259" key="3">
    <source>
        <dbReference type="PROSITE" id="PS50158"/>
    </source>
</evidence>
<dbReference type="GO" id="GO:0003676">
    <property type="term" value="F:nucleic acid binding"/>
    <property type="evidence" value="ECO:0007669"/>
    <property type="project" value="InterPro"/>
</dbReference>
<evidence type="ECO:0000256" key="1">
    <source>
        <dbReference type="PROSITE-ProRule" id="PRU00047"/>
    </source>
</evidence>
<dbReference type="PROSITE" id="PS50158">
    <property type="entry name" value="ZF_CCHC"/>
    <property type="match status" value="1"/>
</dbReference>
<evidence type="ECO:0000313" key="4">
    <source>
        <dbReference type="EMBL" id="WMV24078.1"/>
    </source>
</evidence>
<proteinExistence type="predicted"/>
<keyword evidence="1" id="KW-0862">Zinc</keyword>
<gene>
    <name evidence="4" type="ORF">MTR67_017463</name>
</gene>
<sequence>MKEDPQEFIDEVSKVMDFVGVTMVEKVLPFREKKCRIDYDNSPQERFSGQGPSWISPRFNNERVSNPKSQEKGSRPLFPTCANCGKRNKGECPASANGCFGCGKSGHKIRDCPVLNAKGREDKQAPPRGSGTSAPRQEIFYALKRRGEQECPLEVGTGIYFVLYLIPI</sequence>
<keyword evidence="5" id="KW-1185">Reference proteome</keyword>
<name>A0AAF0QKH2_SOLVR</name>
<dbReference type="SMART" id="SM00343">
    <property type="entry name" value="ZnF_C2HC"/>
    <property type="match status" value="1"/>
</dbReference>
<reference evidence="4" key="1">
    <citation type="submission" date="2023-08" db="EMBL/GenBank/DDBJ databases">
        <title>A de novo genome assembly of Solanum verrucosum Schlechtendal, a Mexican diploid species geographically isolated from the other diploid A-genome species in potato relatives.</title>
        <authorList>
            <person name="Hosaka K."/>
        </authorList>
    </citation>
    <scope>NUCLEOTIDE SEQUENCE</scope>
    <source>
        <tissue evidence="4">Young leaves</tissue>
    </source>
</reference>
<accession>A0AAF0QKH2</accession>
<feature type="compositionally biased region" description="Polar residues" evidence="2">
    <location>
        <begin position="41"/>
        <end position="68"/>
    </location>
</feature>
<keyword evidence="1" id="KW-0863">Zinc-finger</keyword>
<dbReference type="EMBL" id="CP133615">
    <property type="protein sequence ID" value="WMV24078.1"/>
    <property type="molecule type" value="Genomic_DNA"/>
</dbReference>